<dbReference type="InParanoid" id="A0A3N4L300"/>
<dbReference type="EMBL" id="ML119129">
    <property type="protein sequence ID" value="RPB12375.1"/>
    <property type="molecule type" value="Genomic_DNA"/>
</dbReference>
<accession>A0A3N4L300</accession>
<reference evidence="2 3" key="1">
    <citation type="journal article" date="2018" name="Nat. Ecol. Evol.">
        <title>Pezizomycetes genomes reveal the molecular basis of ectomycorrhizal truffle lifestyle.</title>
        <authorList>
            <person name="Murat C."/>
            <person name="Payen T."/>
            <person name="Noel B."/>
            <person name="Kuo A."/>
            <person name="Morin E."/>
            <person name="Chen J."/>
            <person name="Kohler A."/>
            <person name="Krizsan K."/>
            <person name="Balestrini R."/>
            <person name="Da Silva C."/>
            <person name="Montanini B."/>
            <person name="Hainaut M."/>
            <person name="Levati E."/>
            <person name="Barry K.W."/>
            <person name="Belfiori B."/>
            <person name="Cichocki N."/>
            <person name="Clum A."/>
            <person name="Dockter R.B."/>
            <person name="Fauchery L."/>
            <person name="Guy J."/>
            <person name="Iotti M."/>
            <person name="Le Tacon F."/>
            <person name="Lindquist E.A."/>
            <person name="Lipzen A."/>
            <person name="Malagnac F."/>
            <person name="Mello A."/>
            <person name="Molinier V."/>
            <person name="Miyauchi S."/>
            <person name="Poulain J."/>
            <person name="Riccioni C."/>
            <person name="Rubini A."/>
            <person name="Sitrit Y."/>
            <person name="Splivallo R."/>
            <person name="Traeger S."/>
            <person name="Wang M."/>
            <person name="Zifcakova L."/>
            <person name="Wipf D."/>
            <person name="Zambonelli A."/>
            <person name="Paolocci F."/>
            <person name="Nowrousian M."/>
            <person name="Ottonello S."/>
            <person name="Baldrian P."/>
            <person name="Spatafora J.W."/>
            <person name="Henrissat B."/>
            <person name="Nagy L.G."/>
            <person name="Aury J.M."/>
            <person name="Wincker P."/>
            <person name="Grigoriev I.V."/>
            <person name="Bonfante P."/>
            <person name="Martin F.M."/>
        </authorList>
    </citation>
    <scope>NUCLEOTIDE SEQUENCE [LARGE SCALE GENOMIC DNA]</scope>
    <source>
        <strain evidence="2 3">CCBAS932</strain>
    </source>
</reference>
<sequence>MATHVCLPPTSPSPPLSSLNMSQVSAVRSLFITPCRFLCERGRSCSRFILACRSSSDGLTGAGSWDPTPHTRPVLVGRATDTPSTSTSLPGFRAEVVDMWVGVVRRERLERLTDIIHPPVTPPAHVRETNVVFLTNHHHRCEKGFFGLRRLHLVLLGLFIEFSHNQLIFFGDQSRDDGPPNVPKLKPDVLNTTPCVVAEAEKGMWWLSCRRRQERRSELVLGYCT</sequence>
<evidence type="ECO:0000313" key="3">
    <source>
        <dbReference type="Proteomes" id="UP000277580"/>
    </source>
</evidence>
<gene>
    <name evidence="2" type="ORF">P167DRAFT_545604</name>
</gene>
<proteinExistence type="predicted"/>
<keyword evidence="3" id="KW-1185">Reference proteome</keyword>
<evidence type="ECO:0000256" key="1">
    <source>
        <dbReference type="SAM" id="MobiDB-lite"/>
    </source>
</evidence>
<dbReference type="AlphaFoldDB" id="A0A3N4L300"/>
<dbReference type="Proteomes" id="UP000277580">
    <property type="component" value="Unassembled WGS sequence"/>
</dbReference>
<organism evidence="2 3">
    <name type="scientific">Morchella conica CCBAS932</name>
    <dbReference type="NCBI Taxonomy" id="1392247"/>
    <lineage>
        <taxon>Eukaryota</taxon>
        <taxon>Fungi</taxon>
        <taxon>Dikarya</taxon>
        <taxon>Ascomycota</taxon>
        <taxon>Pezizomycotina</taxon>
        <taxon>Pezizomycetes</taxon>
        <taxon>Pezizales</taxon>
        <taxon>Morchellaceae</taxon>
        <taxon>Morchella</taxon>
    </lineage>
</organism>
<evidence type="ECO:0000313" key="2">
    <source>
        <dbReference type="EMBL" id="RPB12375.1"/>
    </source>
</evidence>
<name>A0A3N4L300_9PEZI</name>
<protein>
    <submittedName>
        <fullName evidence="2">Uncharacterized protein</fullName>
    </submittedName>
</protein>
<feature type="region of interest" description="Disordered" evidence="1">
    <location>
        <begin position="57"/>
        <end position="87"/>
    </location>
</feature>